<reference evidence="10" key="1">
    <citation type="journal article" date="2020" name="Stud. Mycol.">
        <title>101 Dothideomycetes genomes: a test case for predicting lifestyles and emergence of pathogens.</title>
        <authorList>
            <person name="Haridas S."/>
            <person name="Albert R."/>
            <person name="Binder M."/>
            <person name="Bloem J."/>
            <person name="Labutti K."/>
            <person name="Salamov A."/>
            <person name="Andreopoulos B."/>
            <person name="Baker S."/>
            <person name="Barry K."/>
            <person name="Bills G."/>
            <person name="Bluhm B."/>
            <person name="Cannon C."/>
            <person name="Castanera R."/>
            <person name="Culley D."/>
            <person name="Daum C."/>
            <person name="Ezra D."/>
            <person name="Gonzalez J."/>
            <person name="Henrissat B."/>
            <person name="Kuo A."/>
            <person name="Liang C."/>
            <person name="Lipzen A."/>
            <person name="Lutzoni F."/>
            <person name="Magnuson J."/>
            <person name="Mondo S."/>
            <person name="Nolan M."/>
            <person name="Ohm R."/>
            <person name="Pangilinan J."/>
            <person name="Park H.-J."/>
            <person name="Ramirez L."/>
            <person name="Alfaro M."/>
            <person name="Sun H."/>
            <person name="Tritt A."/>
            <person name="Yoshinaga Y."/>
            <person name="Zwiers L.-H."/>
            <person name="Turgeon B."/>
            <person name="Goodwin S."/>
            <person name="Spatafora J."/>
            <person name="Crous P."/>
            <person name="Grigoriev I."/>
        </authorList>
    </citation>
    <scope>NUCLEOTIDE SEQUENCE</scope>
    <source>
        <strain evidence="10">ATCC 16933</strain>
    </source>
</reference>
<feature type="compositionally biased region" description="Basic and acidic residues" evidence="8">
    <location>
        <begin position="339"/>
        <end position="360"/>
    </location>
</feature>
<evidence type="ECO:0000259" key="9">
    <source>
        <dbReference type="Pfam" id="PF04696"/>
    </source>
</evidence>
<keyword evidence="11" id="KW-1185">Reference proteome</keyword>
<feature type="domain" description="Pinin/SDK/MemA protein" evidence="9">
    <location>
        <begin position="211"/>
        <end position="325"/>
    </location>
</feature>
<dbReference type="AlphaFoldDB" id="A0A6A6NYC1"/>
<feature type="compositionally biased region" description="Low complexity" evidence="8">
    <location>
        <begin position="41"/>
        <end position="57"/>
    </location>
</feature>
<gene>
    <name evidence="10" type="ORF">BDY21DRAFT_51974</name>
</gene>
<proteinExistence type="inferred from homology"/>
<keyword evidence="4" id="KW-0805">Transcription regulation</keyword>
<accession>A0A6A6NYC1</accession>
<dbReference type="Proteomes" id="UP000799766">
    <property type="component" value="Unassembled WGS sequence"/>
</dbReference>
<evidence type="ECO:0000313" key="11">
    <source>
        <dbReference type="Proteomes" id="UP000799766"/>
    </source>
</evidence>
<feature type="compositionally biased region" description="Basic and acidic residues" evidence="8">
    <location>
        <begin position="113"/>
        <end position="138"/>
    </location>
</feature>
<protein>
    <submittedName>
        <fullName evidence="10">Pinin/SDK/memA/ protein conserved region-domain-containing protein</fullName>
    </submittedName>
</protein>
<evidence type="ECO:0000256" key="4">
    <source>
        <dbReference type="ARBA" id="ARBA00023015"/>
    </source>
</evidence>
<feature type="compositionally biased region" description="Low complexity" evidence="8">
    <location>
        <begin position="142"/>
        <end position="160"/>
    </location>
</feature>
<keyword evidence="7" id="KW-0539">Nucleus</keyword>
<feature type="compositionally biased region" description="Basic and acidic residues" evidence="8">
    <location>
        <begin position="367"/>
        <end position="393"/>
    </location>
</feature>
<dbReference type="Pfam" id="PF04696">
    <property type="entry name" value="Pinin_SDK_memA"/>
    <property type="match status" value="1"/>
</dbReference>
<evidence type="ECO:0000256" key="3">
    <source>
        <dbReference type="ARBA" id="ARBA00022664"/>
    </source>
</evidence>
<dbReference type="EMBL" id="MU001683">
    <property type="protein sequence ID" value="KAF2456497.1"/>
    <property type="molecule type" value="Genomic_DNA"/>
</dbReference>
<dbReference type="InterPro" id="IPR006786">
    <property type="entry name" value="Pinin_SDK_MemA"/>
</dbReference>
<feature type="compositionally biased region" description="Polar residues" evidence="8">
    <location>
        <begin position="226"/>
        <end position="235"/>
    </location>
</feature>
<comment type="similarity">
    <text evidence="2">Belongs to the pinin family.</text>
</comment>
<keyword evidence="5" id="KW-0804">Transcription</keyword>
<dbReference type="GO" id="GO:0071013">
    <property type="term" value="C:catalytic step 2 spliceosome"/>
    <property type="evidence" value="ECO:0007669"/>
    <property type="project" value="TreeGrafter"/>
</dbReference>
<feature type="compositionally biased region" description="Basic and acidic residues" evidence="8">
    <location>
        <begin position="440"/>
        <end position="452"/>
    </location>
</feature>
<dbReference type="GO" id="GO:0008380">
    <property type="term" value="P:RNA splicing"/>
    <property type="evidence" value="ECO:0007669"/>
    <property type="project" value="UniProtKB-KW"/>
</dbReference>
<feature type="region of interest" description="Disordered" evidence="8">
    <location>
        <begin position="339"/>
        <end position="455"/>
    </location>
</feature>
<evidence type="ECO:0000256" key="8">
    <source>
        <dbReference type="SAM" id="MobiDB-lite"/>
    </source>
</evidence>
<evidence type="ECO:0000256" key="6">
    <source>
        <dbReference type="ARBA" id="ARBA00023187"/>
    </source>
</evidence>
<evidence type="ECO:0000256" key="7">
    <source>
        <dbReference type="ARBA" id="ARBA00023242"/>
    </source>
</evidence>
<keyword evidence="3" id="KW-0507">mRNA processing</keyword>
<dbReference type="OrthoDB" id="330772at2759"/>
<dbReference type="GO" id="GO:0006397">
    <property type="term" value="P:mRNA processing"/>
    <property type="evidence" value="ECO:0007669"/>
    <property type="project" value="UniProtKB-KW"/>
</dbReference>
<evidence type="ECO:0000313" key="10">
    <source>
        <dbReference type="EMBL" id="KAF2456497.1"/>
    </source>
</evidence>
<organism evidence="10 11">
    <name type="scientific">Lineolata rhizophorae</name>
    <dbReference type="NCBI Taxonomy" id="578093"/>
    <lineage>
        <taxon>Eukaryota</taxon>
        <taxon>Fungi</taxon>
        <taxon>Dikarya</taxon>
        <taxon>Ascomycota</taxon>
        <taxon>Pezizomycotina</taxon>
        <taxon>Dothideomycetes</taxon>
        <taxon>Dothideomycetes incertae sedis</taxon>
        <taxon>Lineolatales</taxon>
        <taxon>Lineolataceae</taxon>
        <taxon>Lineolata</taxon>
    </lineage>
</organism>
<feature type="compositionally biased region" description="Basic and acidic residues" evidence="8">
    <location>
        <begin position="93"/>
        <end position="105"/>
    </location>
</feature>
<evidence type="ECO:0000256" key="1">
    <source>
        <dbReference type="ARBA" id="ARBA00004123"/>
    </source>
</evidence>
<feature type="compositionally biased region" description="Polar residues" evidence="8">
    <location>
        <begin position="65"/>
        <end position="78"/>
    </location>
</feature>
<feature type="region of interest" description="Disordered" evidence="8">
    <location>
        <begin position="1"/>
        <end position="244"/>
    </location>
</feature>
<feature type="compositionally biased region" description="Basic and acidic residues" evidence="8">
    <location>
        <begin position="412"/>
        <end position="429"/>
    </location>
</feature>
<evidence type="ECO:0000256" key="2">
    <source>
        <dbReference type="ARBA" id="ARBA00010386"/>
    </source>
</evidence>
<sequence>MVDHTTTAVEASAAVKDPEGGGQPQASTSPLREEVATRDNSAGASPDGASAAPATAPYKRRKSSVSDTESRNGNNTREQVSRSKRPRLSPSVEGRHREPNRDHDTAAPPSTQDEGHDSESTRGHGHEHEHEHGYEIAKPHARASPSSRRSQSPPRRSPSPTTGLKRVSPLPSVNRQDSTESMDAQSTAGAGGRAGNAASRTERRRKSGQLEERRRGQRLFGALLGTLSQSGATPTQKRRADIERKQQAKLRLQAEELDAEKARRKEELVKERRGEQVRVGEMGMRVKHAEVLATAHFLHTRTEPKLYYKPWLLREEEKDIINDQIADAEDLVAREREEFAERRRQQVKEEKEREEEDKAKANGPRAQEMERKVEPMSEEPAIHEDAGHGESAKDNSTANGNEKGTENMATLDPKDKAVHEDGTMQRLEEAELSQPFPAQEVEKDAATGHQDDAGDVVLEAEEDTVIY</sequence>
<evidence type="ECO:0000256" key="5">
    <source>
        <dbReference type="ARBA" id="ARBA00023163"/>
    </source>
</evidence>
<dbReference type="PANTHER" id="PTHR12707">
    <property type="entry name" value="PINN"/>
    <property type="match status" value="1"/>
</dbReference>
<dbReference type="InterPro" id="IPR039853">
    <property type="entry name" value="Pinin"/>
</dbReference>
<comment type="subcellular location">
    <subcellularLocation>
        <location evidence="1">Nucleus</location>
    </subcellularLocation>
</comment>
<dbReference type="PANTHER" id="PTHR12707:SF0">
    <property type="entry name" value="PININ"/>
    <property type="match status" value="1"/>
</dbReference>
<name>A0A6A6NYC1_9PEZI</name>
<keyword evidence="6" id="KW-0508">mRNA splicing</keyword>
<feature type="compositionally biased region" description="Polar residues" evidence="8">
    <location>
        <begin position="171"/>
        <end position="187"/>
    </location>
</feature>